<dbReference type="SUPFAM" id="SSF69279">
    <property type="entry name" value="Phage tail proteins"/>
    <property type="match status" value="2"/>
</dbReference>
<evidence type="ECO:0000313" key="7">
    <source>
        <dbReference type="Proteomes" id="UP000244523"/>
    </source>
</evidence>
<accession>A0A2T6KM38</accession>
<dbReference type="Pfam" id="PF04717">
    <property type="entry name" value="Phage_base_V"/>
    <property type="match status" value="1"/>
</dbReference>
<dbReference type="NCBIfam" id="TIGR03361">
    <property type="entry name" value="VI_Rhs_Vgr"/>
    <property type="match status" value="1"/>
</dbReference>
<dbReference type="SUPFAM" id="SSF69255">
    <property type="entry name" value="gp5 N-terminal domain-like"/>
    <property type="match status" value="1"/>
</dbReference>
<dbReference type="InterPro" id="IPR006531">
    <property type="entry name" value="Gp5/Vgr_OB"/>
</dbReference>
<feature type="domain" description="Gp5/Type VI secretion system Vgr protein OB-fold" evidence="4">
    <location>
        <begin position="385"/>
        <end position="451"/>
    </location>
</feature>
<sequence>MTTGREITIKTPLGEDVLLFSQMTGHDQISSCFDFDLEMVSEDIDIAAPDLLGQAIEIKIGSEDEEPVFLHGLVDELRLSEINGQWVRYHARLRPWLWFLSKSTDNRIFQNMSVVEIIEEIFGEYPAAKYEIRLQGSYQPIPYCVQYGESDLDFLMRWMEHEGIFTFFEFAEGMHTLVLVDTLSGLATVPGNEEVPFAPDLPPTFDNRDFITRWAWQAAVTTGEFTHTDYDFTKPAADLVAKSANSGEHDLGDLERYHYPGKYTELDRGDALAAVRMEELKSPVGRATARATVRGLHSGVLFTLTEFPREAENAEYAVLRTQYRMWDGQYTAQTQEIEEGFEVDLYLSPTTEEYRPPRVTPKPVMRGPQTAVVVGPSGEEIFTDEYARVKVQFHWDRQGASDENSSCFVRVSSVWAGSGYGFIQIPRIGQEVIVDFLEGDPDQPIITGRVYNAAQMPPYGLPGNATQSGWKSDSSLGGGGFNELRFEDKAGSEEVYFQAQKDHNELVKNDEGRVIGHDFKEEIGNDSYQSVGNDAEQHIGHDRTETVANDKATAIGANRQVQIGENDAEQVGANRSLHVGGNEEITIDGDSDEKIWKGHSQYVLIDQKVTVGGLRSDKVGGVESRAVGGWQSTTVAGYRAVTVGGYQKHAVSGNDTTQINGSQTLQLKGNQEEKIGGDQSFWVEGEGTYMVTGKCFHSAEEDAAFRSNKNLLLEAADSKITIKCGNAMIVLQKDGTIGIEGKDISLDASGKINIKAGGEISLKGSKINQN</sequence>
<dbReference type="Pfam" id="PF05954">
    <property type="entry name" value="Phage_GPD"/>
    <property type="match status" value="1"/>
</dbReference>
<reference evidence="6 7" key="1">
    <citation type="submission" date="2018-04" db="EMBL/GenBank/DDBJ databases">
        <title>Genomic Encyclopedia of Archaeal and Bacterial Type Strains, Phase II (KMG-II): from individual species to whole genera.</title>
        <authorList>
            <person name="Goeker M."/>
        </authorList>
    </citation>
    <scope>NUCLEOTIDE SEQUENCE [LARGE SCALE GENOMIC DNA]</scope>
    <source>
        <strain evidence="6 7">DSM 29955</strain>
    </source>
</reference>
<evidence type="ECO:0000259" key="5">
    <source>
        <dbReference type="Pfam" id="PF22178"/>
    </source>
</evidence>
<dbReference type="InterPro" id="IPR017847">
    <property type="entry name" value="T6SS_RhsGE_Vgr_subset"/>
</dbReference>
<comment type="similarity">
    <text evidence="2">Belongs to the VgrG protein family.</text>
</comment>
<comment type="caution">
    <text evidence="6">The sequence shown here is derived from an EMBL/GenBank/DDBJ whole genome shotgun (WGS) entry which is preliminary data.</text>
</comment>
<keyword evidence="7" id="KW-1185">Reference proteome</keyword>
<dbReference type="PANTHER" id="PTHR32305">
    <property type="match status" value="1"/>
</dbReference>
<dbReference type="Gene3D" id="2.30.110.50">
    <property type="match status" value="1"/>
</dbReference>
<dbReference type="InterPro" id="IPR037026">
    <property type="entry name" value="Vgr_OB-fold_dom_sf"/>
</dbReference>
<dbReference type="RefSeq" id="WP_108385427.1">
    <property type="nucleotide sequence ID" value="NZ_QBUD01000002.1"/>
</dbReference>
<feature type="domain" description="Gp5/Type VI secretion system Vgr C-terminal trimerisation" evidence="5">
    <location>
        <begin position="468"/>
        <end position="585"/>
    </location>
</feature>
<protein>
    <submittedName>
        <fullName evidence="6">Type VI secretion system secreted protein VgrG</fullName>
    </submittedName>
</protein>
<dbReference type="Proteomes" id="UP000244523">
    <property type="component" value="Unassembled WGS sequence"/>
</dbReference>
<dbReference type="InterPro" id="IPR006533">
    <property type="entry name" value="T6SS_Vgr_RhsGE"/>
</dbReference>
<dbReference type="Gene3D" id="4.10.220.110">
    <property type="match status" value="1"/>
</dbReference>
<dbReference type="AlphaFoldDB" id="A0A2T6KM38"/>
<evidence type="ECO:0000313" key="6">
    <source>
        <dbReference type="EMBL" id="PUB17282.1"/>
    </source>
</evidence>
<dbReference type="SUPFAM" id="SSF69349">
    <property type="entry name" value="Phage fibre proteins"/>
    <property type="match status" value="2"/>
</dbReference>
<dbReference type="Pfam" id="PF22178">
    <property type="entry name" value="Gp5_trimer_C"/>
    <property type="match status" value="1"/>
</dbReference>
<evidence type="ECO:0000256" key="1">
    <source>
        <dbReference type="ARBA" id="ARBA00004613"/>
    </source>
</evidence>
<evidence type="ECO:0000256" key="2">
    <source>
        <dbReference type="ARBA" id="ARBA00005558"/>
    </source>
</evidence>
<keyword evidence="3" id="KW-0964">Secreted</keyword>
<dbReference type="PANTHER" id="PTHR32305:SF15">
    <property type="entry name" value="PROTEIN RHSA-RELATED"/>
    <property type="match status" value="1"/>
</dbReference>
<dbReference type="Gene3D" id="3.55.50.10">
    <property type="entry name" value="Baseplate protein-like domains"/>
    <property type="match status" value="1"/>
</dbReference>
<evidence type="ECO:0000259" key="4">
    <source>
        <dbReference type="Pfam" id="PF04717"/>
    </source>
</evidence>
<dbReference type="InterPro" id="IPR054030">
    <property type="entry name" value="Gp5_Vgr_C"/>
</dbReference>
<dbReference type="EMBL" id="QBUD01000002">
    <property type="protein sequence ID" value="PUB17282.1"/>
    <property type="molecule type" value="Genomic_DNA"/>
</dbReference>
<proteinExistence type="inferred from homology"/>
<name>A0A2T6KM38_9RHOB</name>
<gene>
    <name evidence="6" type="ORF">C8N45_102294</name>
</gene>
<dbReference type="Gene3D" id="2.40.50.230">
    <property type="entry name" value="Gp5 N-terminal domain"/>
    <property type="match status" value="1"/>
</dbReference>
<dbReference type="OrthoDB" id="9762420at2"/>
<dbReference type="InterPro" id="IPR050708">
    <property type="entry name" value="T6SS_VgrG/RHS"/>
</dbReference>
<dbReference type="NCBIfam" id="TIGR01646">
    <property type="entry name" value="vgr_GE"/>
    <property type="match status" value="1"/>
</dbReference>
<evidence type="ECO:0000256" key="3">
    <source>
        <dbReference type="ARBA" id="ARBA00022525"/>
    </source>
</evidence>
<dbReference type="GO" id="GO:0005576">
    <property type="term" value="C:extracellular region"/>
    <property type="evidence" value="ECO:0007669"/>
    <property type="project" value="UniProtKB-SubCell"/>
</dbReference>
<comment type="subcellular location">
    <subcellularLocation>
        <location evidence="1">Secreted</location>
    </subcellularLocation>
</comment>
<organism evidence="6 7">
    <name type="scientific">Yoonia sediminilitoris</name>
    <dbReference type="NCBI Taxonomy" id="1286148"/>
    <lineage>
        <taxon>Bacteria</taxon>
        <taxon>Pseudomonadati</taxon>
        <taxon>Pseudomonadota</taxon>
        <taxon>Alphaproteobacteria</taxon>
        <taxon>Rhodobacterales</taxon>
        <taxon>Paracoccaceae</taxon>
        <taxon>Yoonia</taxon>
    </lineage>
</organism>